<dbReference type="AlphaFoldDB" id="A0A0G1FDC3"/>
<evidence type="ECO:0000256" key="2">
    <source>
        <dbReference type="PROSITE-ProRule" id="PRU00464"/>
    </source>
</evidence>
<organism evidence="4 5">
    <name type="scientific">Candidatus Gottesmanbacteria bacterium GW2011_GWA1_43_11</name>
    <dbReference type="NCBI Taxonomy" id="1618436"/>
    <lineage>
        <taxon>Bacteria</taxon>
        <taxon>Candidatus Gottesmaniibacteriota</taxon>
    </lineage>
</organism>
<feature type="active site" description="Tele-AMP-histidine intermediate" evidence="1">
    <location>
        <position position="93"/>
    </location>
</feature>
<dbReference type="InterPro" id="IPR036265">
    <property type="entry name" value="HIT-like_sf"/>
</dbReference>
<dbReference type="PROSITE" id="PS51084">
    <property type="entry name" value="HIT_2"/>
    <property type="match status" value="1"/>
</dbReference>
<evidence type="ECO:0000313" key="4">
    <source>
        <dbReference type="EMBL" id="KKS84863.1"/>
    </source>
</evidence>
<dbReference type="PANTHER" id="PTHR46648:SF1">
    <property type="entry name" value="ADENOSINE 5'-MONOPHOSPHORAMIDASE HNT1"/>
    <property type="match status" value="1"/>
</dbReference>
<comment type="caution">
    <text evidence="2">Lacks conserved residue(s) required for the propagation of feature annotation.</text>
</comment>
<evidence type="ECO:0000313" key="5">
    <source>
        <dbReference type="Proteomes" id="UP000034543"/>
    </source>
</evidence>
<dbReference type="Proteomes" id="UP000034543">
    <property type="component" value="Unassembled WGS sequence"/>
</dbReference>
<dbReference type="SUPFAM" id="SSF54197">
    <property type="entry name" value="HIT-like"/>
    <property type="match status" value="1"/>
</dbReference>
<accession>A0A0G1FDC3</accession>
<proteinExistence type="predicted"/>
<dbReference type="InterPro" id="IPR011146">
    <property type="entry name" value="HIT-like"/>
</dbReference>
<feature type="domain" description="HIT" evidence="3">
    <location>
        <begin position="4"/>
        <end position="106"/>
    </location>
</feature>
<protein>
    <recommendedName>
        <fullName evidence="3">HIT domain-containing protein</fullName>
    </recommendedName>
</protein>
<sequence length="129" mass="14749">MICVFCQIIARKAPALVVYEDHLTIAFLDKYPQSRGHLQLVPKIHVRWIYDLPEAEIGRFFTTAAKITRGIIPVLGANHVSWGTFGQEIPHAHLWIVPQYAREIRVAEGVTRLRQPQSETAEILKRVLN</sequence>
<reference evidence="4 5" key="1">
    <citation type="journal article" date="2015" name="Nature">
        <title>rRNA introns, odd ribosomes, and small enigmatic genomes across a large radiation of phyla.</title>
        <authorList>
            <person name="Brown C.T."/>
            <person name="Hug L.A."/>
            <person name="Thomas B.C."/>
            <person name="Sharon I."/>
            <person name="Castelle C.J."/>
            <person name="Singh A."/>
            <person name="Wilkins M.J."/>
            <person name="Williams K.H."/>
            <person name="Banfield J.F."/>
        </authorList>
    </citation>
    <scope>NUCLEOTIDE SEQUENCE [LARGE SCALE GENOMIC DNA]</scope>
</reference>
<gene>
    <name evidence="4" type="ORF">UV59_C0013G0041</name>
</gene>
<dbReference type="GO" id="GO:0003824">
    <property type="term" value="F:catalytic activity"/>
    <property type="evidence" value="ECO:0007669"/>
    <property type="project" value="InterPro"/>
</dbReference>
<dbReference type="Pfam" id="PF01230">
    <property type="entry name" value="HIT"/>
    <property type="match status" value="1"/>
</dbReference>
<evidence type="ECO:0000256" key="1">
    <source>
        <dbReference type="PIRSR" id="PIRSR601310-1"/>
    </source>
</evidence>
<evidence type="ECO:0000259" key="3">
    <source>
        <dbReference type="PROSITE" id="PS51084"/>
    </source>
</evidence>
<dbReference type="GO" id="GO:0009117">
    <property type="term" value="P:nucleotide metabolic process"/>
    <property type="evidence" value="ECO:0007669"/>
    <property type="project" value="TreeGrafter"/>
</dbReference>
<dbReference type="Gene3D" id="3.30.428.10">
    <property type="entry name" value="HIT-like"/>
    <property type="match status" value="1"/>
</dbReference>
<comment type="caution">
    <text evidence="4">The sequence shown here is derived from an EMBL/GenBank/DDBJ whole genome shotgun (WGS) entry which is preliminary data.</text>
</comment>
<name>A0A0G1FDC3_9BACT</name>
<dbReference type="PANTHER" id="PTHR46648">
    <property type="entry name" value="HIT FAMILY PROTEIN 1"/>
    <property type="match status" value="1"/>
</dbReference>
<dbReference type="STRING" id="1618436.UV59_C0013G0041"/>
<dbReference type="InterPro" id="IPR001310">
    <property type="entry name" value="Histidine_triad_HIT"/>
</dbReference>
<dbReference type="PRINTS" id="PR00332">
    <property type="entry name" value="HISTRIAD"/>
</dbReference>
<dbReference type="EMBL" id="LCFB01000013">
    <property type="protein sequence ID" value="KKS84863.1"/>
    <property type="molecule type" value="Genomic_DNA"/>
</dbReference>